<dbReference type="Proteomes" id="UP000237755">
    <property type="component" value="Unassembled WGS sequence"/>
</dbReference>
<feature type="chain" id="PRO_5047073241" description="Lipoprotein" evidence="1">
    <location>
        <begin position="23"/>
        <end position="160"/>
    </location>
</feature>
<evidence type="ECO:0008006" key="4">
    <source>
        <dbReference type="Google" id="ProtNLM"/>
    </source>
</evidence>
<name>A0ABX5AQT9_9MICO</name>
<sequence>MASGLLGLALLAATLTGCTAAAAPAPETTALSQPERVADIDGAPQDAAIAATCAAVATTDTLLHNARTDLDLGTITGEQHTALLDSVIVTYRSLQVVPASQRGLRAEIDAVASYLASATPTDSLAPFDPDSGEFRALFEPIRLACEENGSELYVFATTGG</sequence>
<comment type="caution">
    <text evidence="2">The sequence shown here is derived from an EMBL/GenBank/DDBJ whole genome shotgun (WGS) entry which is preliminary data.</text>
</comment>
<keyword evidence="1" id="KW-0732">Signal</keyword>
<evidence type="ECO:0000313" key="2">
    <source>
        <dbReference type="EMBL" id="PPL14211.1"/>
    </source>
</evidence>
<evidence type="ECO:0000256" key="1">
    <source>
        <dbReference type="SAM" id="SignalP"/>
    </source>
</evidence>
<proteinExistence type="predicted"/>
<reference evidence="2 3" key="1">
    <citation type="journal article" date="2008" name="Int. J. Syst. Evol. Microbiol.">
        <title>Leifsonia pindariensis sp. nov., isolated from the Pindari glacier of the Indian Himalayas, and emended description of the genus Leifsonia.</title>
        <authorList>
            <person name="Reddy G.S."/>
            <person name="Prabagaran S.R."/>
            <person name="Shivaji S."/>
        </authorList>
    </citation>
    <scope>NUCLEOTIDE SEQUENCE [LARGE SCALE GENOMIC DNA]</scope>
    <source>
        <strain evidence="2 3">PON 10</strain>
    </source>
</reference>
<dbReference type="EMBL" id="MPZN01000107">
    <property type="protein sequence ID" value="PPL14211.1"/>
    <property type="molecule type" value="Genomic_DNA"/>
</dbReference>
<organism evidence="2 3">
    <name type="scientific">Microterricola pindariensis</name>
    <dbReference type="NCBI Taxonomy" id="478010"/>
    <lineage>
        <taxon>Bacteria</taxon>
        <taxon>Bacillati</taxon>
        <taxon>Actinomycetota</taxon>
        <taxon>Actinomycetes</taxon>
        <taxon>Micrococcales</taxon>
        <taxon>Microbacteriaceae</taxon>
        <taxon>Microterricola</taxon>
    </lineage>
</organism>
<keyword evidence="3" id="KW-1185">Reference proteome</keyword>
<feature type="signal peptide" evidence="1">
    <location>
        <begin position="1"/>
        <end position="22"/>
    </location>
</feature>
<evidence type="ECO:0000313" key="3">
    <source>
        <dbReference type="Proteomes" id="UP000237755"/>
    </source>
</evidence>
<protein>
    <recommendedName>
        <fullName evidence="4">Lipoprotein</fullName>
    </recommendedName>
</protein>
<gene>
    <name evidence="2" type="ORF">GY24_16865</name>
</gene>
<accession>A0ABX5AQT9</accession>